<evidence type="ECO:0000313" key="2">
    <source>
        <dbReference type="EMBL" id="CRX37225.1"/>
    </source>
</evidence>
<dbReference type="Pfam" id="PF04298">
    <property type="entry name" value="Zn_peptidase_2"/>
    <property type="match status" value="1"/>
</dbReference>
<organism evidence="2 3">
    <name type="scientific">Candidatus Hepatoplasma crinochetorum</name>
    <dbReference type="NCBI Taxonomy" id="295596"/>
    <lineage>
        <taxon>Bacteria</taxon>
        <taxon>Bacillati</taxon>
        <taxon>Mycoplasmatota</taxon>
        <taxon>Mollicutes</taxon>
        <taxon>Candidatus Hepatoplasmataceae</taxon>
        <taxon>Candidatus Hepatoplasma</taxon>
    </lineage>
</organism>
<feature type="transmembrane region" description="Helical" evidence="1">
    <location>
        <begin position="127"/>
        <end position="151"/>
    </location>
</feature>
<protein>
    <submittedName>
        <fullName evidence="2">| / Putative neutral zinc metallopeptidase / 99471:100220 Forward</fullName>
    </submittedName>
</protein>
<accession>A0A0G7ZM23</accession>
<dbReference type="AlphaFoldDB" id="A0A0G7ZM23"/>
<keyword evidence="3" id="KW-1185">Reference proteome</keyword>
<feature type="transmembrane region" description="Helical" evidence="1">
    <location>
        <begin position="6"/>
        <end position="25"/>
    </location>
</feature>
<evidence type="ECO:0000313" key="3">
    <source>
        <dbReference type="Proteomes" id="UP000242141"/>
    </source>
</evidence>
<dbReference type="PANTHER" id="PTHR36434">
    <property type="entry name" value="MEMBRANE PROTEASE YUGP-RELATED"/>
    <property type="match status" value="1"/>
</dbReference>
<evidence type="ECO:0000256" key="1">
    <source>
        <dbReference type="SAM" id="Phobius"/>
    </source>
</evidence>
<dbReference type="EMBL" id="CWGI01000001">
    <property type="protein sequence ID" value="CRX37225.1"/>
    <property type="molecule type" value="Genomic_DNA"/>
</dbReference>
<dbReference type="Proteomes" id="UP000242141">
    <property type="component" value="Unassembled WGS sequence"/>
</dbReference>
<dbReference type="InterPro" id="IPR007395">
    <property type="entry name" value="Zn_peptidase_2"/>
</dbReference>
<feature type="transmembrane region" description="Helical" evidence="1">
    <location>
        <begin position="215"/>
        <end position="239"/>
    </location>
</feature>
<keyword evidence="1" id="KW-0812">Transmembrane</keyword>
<gene>
    <name evidence="2" type="ORF">HEPPS_04520</name>
</gene>
<proteinExistence type="predicted"/>
<keyword evidence="1" id="KW-0472">Membrane</keyword>
<feature type="transmembrane region" description="Helical" evidence="1">
    <location>
        <begin position="157"/>
        <end position="185"/>
    </location>
</feature>
<sequence>MEFYVWYWILFILIIFLVIMQVVVANKFKKTLVHYSSIGNKANITGSQVARDILAKNGISNVIVIKGNKEGIDHYDPRKNHIMLSPSIYDSSSIAAAAVASHEVGHAIQWGKKELGIRFRDTLAQPVGIISHIGSVMMNVGFTLLIFGLIFGSNSTFGTFVFWILVPGVVVYGATALFQLVTLPIEYNASYKGKKQLQAMGFVTTQEEKDATKKVLNAAALTYVMALLATLAVFALYLLKLLAILGSRR</sequence>
<reference evidence="3" key="1">
    <citation type="submission" date="2015-05" db="EMBL/GenBank/DDBJ databases">
        <authorList>
            <person name="Collingro A."/>
        </authorList>
    </citation>
    <scope>NUCLEOTIDE SEQUENCE [LARGE SCALE GENOMIC DNA]</scope>
    <source>
        <strain evidence="3">Ps</strain>
    </source>
</reference>
<keyword evidence="1" id="KW-1133">Transmembrane helix</keyword>
<name>A0A0G7ZM23_9MOLU</name>
<dbReference type="PANTHER" id="PTHR36434:SF1">
    <property type="entry name" value="MEMBRANE PROTEASE YUGP-RELATED"/>
    <property type="match status" value="1"/>
</dbReference>